<keyword evidence="1" id="KW-1133">Transmembrane helix</keyword>
<gene>
    <name evidence="2" type="ORF">UT11_C0054G0003</name>
</gene>
<proteinExistence type="predicted"/>
<dbReference type="AlphaFoldDB" id="A0A0G0NMW6"/>
<dbReference type="EMBL" id="LBVO01000054">
    <property type="protein sequence ID" value="KKQ87234.1"/>
    <property type="molecule type" value="Genomic_DNA"/>
</dbReference>
<evidence type="ECO:0000256" key="1">
    <source>
        <dbReference type="SAM" id="Phobius"/>
    </source>
</evidence>
<feature type="transmembrane region" description="Helical" evidence="1">
    <location>
        <begin position="102"/>
        <end position="118"/>
    </location>
</feature>
<reference evidence="2 3" key="1">
    <citation type="journal article" date="2015" name="Nature">
        <title>rRNA introns, odd ribosomes, and small enigmatic genomes across a large radiation of phyla.</title>
        <authorList>
            <person name="Brown C.T."/>
            <person name="Hug L.A."/>
            <person name="Thomas B.C."/>
            <person name="Sharon I."/>
            <person name="Castelle C.J."/>
            <person name="Singh A."/>
            <person name="Wilkins M.J."/>
            <person name="Williams K.H."/>
            <person name="Banfield J.F."/>
        </authorList>
    </citation>
    <scope>NUCLEOTIDE SEQUENCE [LARGE SCALE GENOMIC DNA]</scope>
</reference>
<keyword evidence="1" id="KW-0472">Membrane</keyword>
<comment type="caution">
    <text evidence="2">The sequence shown here is derived from an EMBL/GenBank/DDBJ whole genome shotgun (WGS) entry which is preliminary data.</text>
</comment>
<name>A0A0G0NMW6_9BACT</name>
<sequence>MKRIAFIISRVFDPALLTAVLILFIVLLSPLNLQEKFIWIIIFEILDFIIPIGVFAYLHKTKQVSDIDITDRKERLPLFRLTTSLYGISFFLSLLFKLPQEVIITSFSAFVIMAVWTTITPYWKISAHIAGITTCTLLIYFLTDLTWIRWVGPLLIILIAWSRYIQKKHTLKQLVGALILSSILVIGIVGIVKF</sequence>
<protein>
    <submittedName>
        <fullName evidence="2">Membrane-associated phospholipid phosphatase</fullName>
    </submittedName>
</protein>
<evidence type="ECO:0000313" key="3">
    <source>
        <dbReference type="Proteomes" id="UP000033934"/>
    </source>
</evidence>
<organism evidence="2 3">
    <name type="scientific">Berkelbacteria bacterium GW2011_GWA2_38_9</name>
    <dbReference type="NCBI Taxonomy" id="1618334"/>
    <lineage>
        <taxon>Bacteria</taxon>
        <taxon>Candidatus Berkelbacteria</taxon>
    </lineage>
</organism>
<evidence type="ECO:0000313" key="2">
    <source>
        <dbReference type="EMBL" id="KKQ87234.1"/>
    </source>
</evidence>
<keyword evidence="1" id="KW-0812">Transmembrane</keyword>
<feature type="transmembrane region" description="Helical" evidence="1">
    <location>
        <begin position="78"/>
        <end position="96"/>
    </location>
</feature>
<accession>A0A0G0NMW6</accession>
<feature type="transmembrane region" description="Helical" evidence="1">
    <location>
        <begin position="12"/>
        <end position="31"/>
    </location>
</feature>
<dbReference type="Proteomes" id="UP000033934">
    <property type="component" value="Unassembled WGS sequence"/>
</dbReference>
<feature type="transmembrane region" description="Helical" evidence="1">
    <location>
        <begin position="147"/>
        <end position="165"/>
    </location>
</feature>
<feature type="transmembrane region" description="Helical" evidence="1">
    <location>
        <begin position="174"/>
        <end position="192"/>
    </location>
</feature>
<feature type="transmembrane region" description="Helical" evidence="1">
    <location>
        <begin position="37"/>
        <end position="58"/>
    </location>
</feature>